<dbReference type="Proteomes" id="UP000516380">
    <property type="component" value="Chromosome"/>
</dbReference>
<dbReference type="EMBL" id="AP023343">
    <property type="protein sequence ID" value="BCI86060.1"/>
    <property type="molecule type" value="Genomic_DNA"/>
</dbReference>
<dbReference type="InterPro" id="IPR002104">
    <property type="entry name" value="Integrase_catalytic"/>
</dbReference>
<proteinExistence type="predicted"/>
<name>A0A7G1I4Y7_MYCKA</name>
<sequence>MRDVTLSDIPGTVGSIRVVRTAKRKRRQWIYGTPKSDASTDRVVPLAPWLADELRDYLTNVHPFSPTSTQGMKYIPHAPLFPGRRNRYTFDWAKPVHAGSLHEHYFAQACRECGLGSVRFHDLRHTFATMNQMSDVASDASFSGKRERFLAGA</sequence>
<dbReference type="Gene3D" id="1.10.443.10">
    <property type="entry name" value="Intergrase catalytic core"/>
    <property type="match status" value="1"/>
</dbReference>
<dbReference type="AlphaFoldDB" id="A0A7G1I4Y7"/>
<dbReference type="GO" id="GO:0003677">
    <property type="term" value="F:DNA binding"/>
    <property type="evidence" value="ECO:0007669"/>
    <property type="project" value="InterPro"/>
</dbReference>
<dbReference type="InterPro" id="IPR011010">
    <property type="entry name" value="DNA_brk_join_enz"/>
</dbReference>
<feature type="domain" description="Tyr recombinase" evidence="2">
    <location>
        <begin position="1"/>
        <end position="153"/>
    </location>
</feature>
<organism evidence="3 4">
    <name type="scientific">Mycobacterium kansasii</name>
    <dbReference type="NCBI Taxonomy" id="1768"/>
    <lineage>
        <taxon>Bacteria</taxon>
        <taxon>Bacillati</taxon>
        <taxon>Actinomycetota</taxon>
        <taxon>Actinomycetes</taxon>
        <taxon>Mycobacteriales</taxon>
        <taxon>Mycobacteriaceae</taxon>
        <taxon>Mycobacterium</taxon>
    </lineage>
</organism>
<dbReference type="GO" id="GO:0015074">
    <property type="term" value="P:DNA integration"/>
    <property type="evidence" value="ECO:0007669"/>
    <property type="project" value="InterPro"/>
</dbReference>
<evidence type="ECO:0000313" key="4">
    <source>
        <dbReference type="Proteomes" id="UP000516380"/>
    </source>
</evidence>
<dbReference type="PROSITE" id="PS51898">
    <property type="entry name" value="TYR_RECOMBINASE"/>
    <property type="match status" value="1"/>
</dbReference>
<evidence type="ECO:0000256" key="1">
    <source>
        <dbReference type="ARBA" id="ARBA00023172"/>
    </source>
</evidence>
<reference evidence="3 4" key="1">
    <citation type="submission" date="2020-07" db="EMBL/GenBank/DDBJ databases">
        <title>Mycobacterium kansasii (former subtype) with zoonotic potential isolated from diseased indoor pet cat, Japan.</title>
        <authorList>
            <person name="Fukano H."/>
            <person name="Terazono T."/>
            <person name="Hoshino Y."/>
        </authorList>
    </citation>
    <scope>NUCLEOTIDE SEQUENCE [LARGE SCALE GENOMIC DNA]</scope>
    <source>
        <strain evidence="3 4">Kuro-I</strain>
    </source>
</reference>
<evidence type="ECO:0000259" key="2">
    <source>
        <dbReference type="PROSITE" id="PS51898"/>
    </source>
</evidence>
<evidence type="ECO:0000313" key="3">
    <source>
        <dbReference type="EMBL" id="BCI86060.1"/>
    </source>
</evidence>
<gene>
    <name evidence="3" type="ORF">NIIDMKKI_12660</name>
</gene>
<accession>A0A7G1I4Y7</accession>
<dbReference type="SUPFAM" id="SSF56349">
    <property type="entry name" value="DNA breaking-rejoining enzymes"/>
    <property type="match status" value="1"/>
</dbReference>
<keyword evidence="1" id="KW-0233">DNA recombination</keyword>
<keyword evidence="4" id="KW-1185">Reference proteome</keyword>
<dbReference type="GO" id="GO:0006310">
    <property type="term" value="P:DNA recombination"/>
    <property type="evidence" value="ECO:0007669"/>
    <property type="project" value="UniProtKB-KW"/>
</dbReference>
<dbReference type="InterPro" id="IPR013762">
    <property type="entry name" value="Integrase-like_cat_sf"/>
</dbReference>
<protein>
    <recommendedName>
        <fullName evidence="2">Tyr recombinase domain-containing protein</fullName>
    </recommendedName>
</protein>